<dbReference type="EMBL" id="VUMW01000019">
    <property type="protein sequence ID" value="MST80189.1"/>
    <property type="molecule type" value="Genomic_DNA"/>
</dbReference>
<feature type="compositionally biased region" description="Basic and acidic residues" evidence="8">
    <location>
        <begin position="421"/>
        <end position="430"/>
    </location>
</feature>
<comment type="subcellular location">
    <subcellularLocation>
        <location evidence="1">Cell membrane</location>
        <topology evidence="1">Multi-pass membrane protein</topology>
    </subcellularLocation>
</comment>
<dbReference type="Pfam" id="PF01757">
    <property type="entry name" value="Acyl_transf_3"/>
    <property type="match status" value="1"/>
</dbReference>
<dbReference type="SUPFAM" id="SSF52266">
    <property type="entry name" value="SGNH hydrolase"/>
    <property type="match status" value="1"/>
</dbReference>
<dbReference type="InterPro" id="IPR036514">
    <property type="entry name" value="SGNH_hydro_sf"/>
</dbReference>
<evidence type="ECO:0000256" key="4">
    <source>
        <dbReference type="ARBA" id="ARBA00022692"/>
    </source>
</evidence>
<feature type="transmembrane region" description="Helical" evidence="9">
    <location>
        <begin position="145"/>
        <end position="162"/>
    </location>
</feature>
<keyword evidence="7" id="KW-0012">Acyltransferase</keyword>
<feature type="transmembrane region" description="Helical" evidence="9">
    <location>
        <begin position="169"/>
        <end position="187"/>
    </location>
</feature>
<accession>A0A844FPF2</accession>
<dbReference type="RefSeq" id="WP_154487076.1">
    <property type="nucleotide sequence ID" value="NZ_VUMW01000019.1"/>
</dbReference>
<organism evidence="11 12">
    <name type="scientific">Lactobacillus equicursoris</name>
    <dbReference type="NCBI Taxonomy" id="420645"/>
    <lineage>
        <taxon>Bacteria</taxon>
        <taxon>Bacillati</taxon>
        <taxon>Bacillota</taxon>
        <taxon>Bacilli</taxon>
        <taxon>Lactobacillales</taxon>
        <taxon>Lactobacillaceae</taxon>
        <taxon>Lactobacillus</taxon>
    </lineage>
</organism>
<feature type="transmembrane region" description="Helical" evidence="9">
    <location>
        <begin position="378"/>
        <end position="401"/>
    </location>
</feature>
<feature type="transmembrane region" description="Helical" evidence="9">
    <location>
        <begin position="262"/>
        <end position="287"/>
    </location>
</feature>
<keyword evidence="2" id="KW-1003">Cell membrane</keyword>
<feature type="domain" description="Acyltransferase 3" evidence="10">
    <location>
        <begin position="10"/>
        <end position="342"/>
    </location>
</feature>
<dbReference type="AlphaFoldDB" id="A0A844FPF2"/>
<dbReference type="InterPro" id="IPR002656">
    <property type="entry name" value="Acyl_transf_3_dom"/>
</dbReference>
<comment type="caution">
    <text evidence="11">The sequence shown here is derived from an EMBL/GenBank/DDBJ whole genome shotgun (WGS) entry which is preliminary data.</text>
</comment>
<feature type="transmembrane region" description="Helical" evidence="9">
    <location>
        <begin position="75"/>
        <end position="93"/>
    </location>
</feature>
<evidence type="ECO:0000259" key="10">
    <source>
        <dbReference type="Pfam" id="PF01757"/>
    </source>
</evidence>
<feature type="transmembrane region" description="Helical" evidence="9">
    <location>
        <begin position="202"/>
        <end position="219"/>
    </location>
</feature>
<evidence type="ECO:0000256" key="8">
    <source>
        <dbReference type="SAM" id="MobiDB-lite"/>
    </source>
</evidence>
<evidence type="ECO:0000256" key="1">
    <source>
        <dbReference type="ARBA" id="ARBA00004651"/>
    </source>
</evidence>
<reference evidence="11 12" key="1">
    <citation type="submission" date="2019-08" db="EMBL/GenBank/DDBJ databases">
        <title>In-depth cultivation of the pig gut microbiome towards novel bacterial diversity and tailored functional studies.</title>
        <authorList>
            <person name="Wylensek D."/>
            <person name="Hitch T.C.A."/>
            <person name="Clavel T."/>
        </authorList>
    </citation>
    <scope>NUCLEOTIDE SEQUENCE [LARGE SCALE GENOMIC DNA]</scope>
    <source>
        <strain evidence="11 12">WCA-470BD-2E</strain>
    </source>
</reference>
<evidence type="ECO:0000256" key="9">
    <source>
        <dbReference type="SAM" id="Phobius"/>
    </source>
</evidence>
<evidence type="ECO:0000256" key="7">
    <source>
        <dbReference type="ARBA" id="ARBA00023315"/>
    </source>
</evidence>
<sequence length="647" mass="73508">MKKRYITGYSGLRALAVIGVILYHLDPNHFGGGYLGVPIFLVLTGYLVTDQIMAAHRRFGFFDVRAFYQRRFKRLYPPLIAMLWVTSAYIILFQRNLLNKLYQIVLTNLLGVYNWWQIFNGQSYFERFANNESPFIHLWTMSIDWQFYLLWPIIMAVLVKLVKKKRNIFWALVALSLISAVEMAILFKPGQDTSRIYYGTDTRFYSLGLGAALALLWPYEELDNRFTQSDARILNWTGLAAFLGMIALLFTPLMDAQTAFPYYGGMFLFSLLVTILAAVIAAPVGIWNQFLTNPVFDWLGSRSYEIYLYQFPVMIFFESRVSDLADHVAWYRVLEVALILLISEIAYRLIEKPRFDPVEVINSLKQLFRRPRQLSKSWLKTAAFFLIFLIGTCGIAVSPLAKADDKDSALIKTINNNSKKQAEMNKRALESIKQSAKSSAKSKSSSSSKAKKASASSSKPKPKQKVSGKKVNQEFEKYGISQAQLQAAQKLQVTAIGDSVMASSSDLLHKLMPNSIVDAAVSRQGDVGVSLINSYLQKGQLQENVLIGLGTNGPISDSDMQQILDLVGPHRQIYWINVVVPTRPWQNQVNQQLASVAKKHKNFHVIDWYGYAHSNSSWFYDDKTHPNNVGQMYYSSYVVKEMLSKGE</sequence>
<name>A0A844FPF2_9LACO</name>
<dbReference type="GO" id="GO:0005886">
    <property type="term" value="C:plasma membrane"/>
    <property type="evidence" value="ECO:0007669"/>
    <property type="project" value="UniProtKB-SubCell"/>
</dbReference>
<feature type="transmembrane region" description="Helical" evidence="9">
    <location>
        <begin position="7"/>
        <end position="25"/>
    </location>
</feature>
<dbReference type="InterPro" id="IPR050879">
    <property type="entry name" value="Acyltransferase_3"/>
</dbReference>
<dbReference type="CDD" id="cd01840">
    <property type="entry name" value="SGNH_hydrolase_yrhL_like"/>
    <property type="match status" value="1"/>
</dbReference>
<feature type="compositionally biased region" description="Low complexity" evidence="8">
    <location>
        <begin position="433"/>
        <end position="459"/>
    </location>
</feature>
<feature type="region of interest" description="Disordered" evidence="8">
    <location>
        <begin position="421"/>
        <end position="470"/>
    </location>
</feature>
<evidence type="ECO:0000313" key="12">
    <source>
        <dbReference type="Proteomes" id="UP000452141"/>
    </source>
</evidence>
<feature type="transmembrane region" description="Helical" evidence="9">
    <location>
        <begin position="31"/>
        <end position="49"/>
    </location>
</feature>
<evidence type="ECO:0000313" key="11">
    <source>
        <dbReference type="EMBL" id="MST80189.1"/>
    </source>
</evidence>
<dbReference type="PANTHER" id="PTHR23028:SF53">
    <property type="entry name" value="ACYL_TRANSF_3 DOMAIN-CONTAINING PROTEIN"/>
    <property type="match status" value="1"/>
</dbReference>
<evidence type="ECO:0000256" key="2">
    <source>
        <dbReference type="ARBA" id="ARBA00022475"/>
    </source>
</evidence>
<feature type="transmembrane region" description="Helical" evidence="9">
    <location>
        <begin position="231"/>
        <end position="250"/>
    </location>
</feature>
<keyword evidence="4 9" id="KW-0812">Transmembrane</keyword>
<evidence type="ECO:0000256" key="5">
    <source>
        <dbReference type="ARBA" id="ARBA00022989"/>
    </source>
</evidence>
<keyword evidence="3 11" id="KW-0808">Transferase</keyword>
<keyword evidence="5 9" id="KW-1133">Transmembrane helix</keyword>
<dbReference type="PANTHER" id="PTHR23028">
    <property type="entry name" value="ACETYLTRANSFERASE"/>
    <property type="match status" value="1"/>
</dbReference>
<protein>
    <submittedName>
        <fullName evidence="11">Acetyltransferase</fullName>
    </submittedName>
</protein>
<dbReference type="GO" id="GO:0016747">
    <property type="term" value="F:acyltransferase activity, transferring groups other than amino-acyl groups"/>
    <property type="evidence" value="ECO:0007669"/>
    <property type="project" value="InterPro"/>
</dbReference>
<keyword evidence="6 9" id="KW-0472">Membrane</keyword>
<dbReference type="Gene3D" id="3.40.50.1110">
    <property type="entry name" value="SGNH hydrolase"/>
    <property type="match status" value="1"/>
</dbReference>
<evidence type="ECO:0000256" key="3">
    <source>
        <dbReference type="ARBA" id="ARBA00022679"/>
    </source>
</evidence>
<dbReference type="Proteomes" id="UP000452141">
    <property type="component" value="Unassembled WGS sequence"/>
</dbReference>
<gene>
    <name evidence="11" type="ORF">FYJ61_06950</name>
</gene>
<proteinExistence type="predicted"/>
<evidence type="ECO:0000256" key="6">
    <source>
        <dbReference type="ARBA" id="ARBA00023136"/>
    </source>
</evidence>
<dbReference type="GO" id="GO:0009103">
    <property type="term" value="P:lipopolysaccharide biosynthetic process"/>
    <property type="evidence" value="ECO:0007669"/>
    <property type="project" value="TreeGrafter"/>
</dbReference>